<dbReference type="Pfam" id="PF18144">
    <property type="entry name" value="SMODS"/>
    <property type="match status" value="1"/>
</dbReference>
<dbReference type="EMBL" id="CP094298">
    <property type="protein sequence ID" value="UNZ08580.1"/>
    <property type="molecule type" value="Genomic_DNA"/>
</dbReference>
<gene>
    <name evidence="2" type="ORF">SRIMR7_00015</name>
    <name evidence="3" type="ORF">SRIMR7_41175</name>
</gene>
<dbReference type="InterPro" id="IPR043519">
    <property type="entry name" value="NT_sf"/>
</dbReference>
<dbReference type="CDD" id="cd05400">
    <property type="entry name" value="NT_2-5OAS_ClassI-CCAase"/>
    <property type="match status" value="1"/>
</dbReference>
<proteinExistence type="predicted"/>
<name>A0ABY3YRL9_STRRM</name>
<keyword evidence="1" id="KW-0051">Antiviral defense</keyword>
<keyword evidence="4" id="KW-1185">Reference proteome</keyword>
<evidence type="ECO:0000256" key="1">
    <source>
        <dbReference type="ARBA" id="ARBA00023118"/>
    </source>
</evidence>
<protein>
    <recommendedName>
        <fullName evidence="5">Nucleotidyltransferase</fullName>
    </recommendedName>
</protein>
<accession>A0ABY3YRL9</accession>
<dbReference type="SUPFAM" id="SSF81301">
    <property type="entry name" value="Nucleotidyltransferase"/>
    <property type="match status" value="1"/>
</dbReference>
<dbReference type="InterPro" id="IPR006116">
    <property type="entry name" value="NT_2-5OAS_ClassI-CCAase"/>
</dbReference>
<dbReference type="GeneID" id="66860410"/>
<reference evidence="2 4" key="1">
    <citation type="submission" date="2022-03" db="EMBL/GenBank/DDBJ databases">
        <title>Complete genome of Streptomyces rimosus ssp. rimosus R7 (=ATCC 10970).</title>
        <authorList>
            <person name="Beganovic S."/>
            <person name="Ruckert C."/>
            <person name="Busche T."/>
            <person name="Kalinowski J."/>
            <person name="Wittmann C."/>
        </authorList>
    </citation>
    <scope>NUCLEOTIDE SEQUENCE [LARGE SCALE GENOMIC DNA]</scope>
    <source>
        <strain evidence="2 4">R7</strain>
    </source>
</reference>
<evidence type="ECO:0008006" key="5">
    <source>
        <dbReference type="Google" id="ProtNLM"/>
    </source>
</evidence>
<organism evidence="2 4">
    <name type="scientific">Streptomyces rimosus subsp. rimosus</name>
    <dbReference type="NCBI Taxonomy" id="132474"/>
    <lineage>
        <taxon>Bacteria</taxon>
        <taxon>Bacillati</taxon>
        <taxon>Actinomycetota</taxon>
        <taxon>Actinomycetes</taxon>
        <taxon>Kitasatosporales</taxon>
        <taxon>Streptomycetaceae</taxon>
        <taxon>Streptomyces</taxon>
    </lineage>
</organism>
<dbReference type="Proteomes" id="UP000829494">
    <property type="component" value="Chromosome"/>
</dbReference>
<evidence type="ECO:0000313" key="2">
    <source>
        <dbReference type="EMBL" id="UNZ00516.1"/>
    </source>
</evidence>
<evidence type="ECO:0000313" key="4">
    <source>
        <dbReference type="Proteomes" id="UP000829494"/>
    </source>
</evidence>
<sequence>MALSVHQGFDSFLQQLVPTAGERDAKARHRRSVEASLEASPFGVFLFRETGSFTHGTGVRGHCDVDLLVSIKASRPNSSDTALGWVKSTLQASFPSTEVVVRRPTVQVRFNGGAETWEVLPGFVTLRGGDTPVYDIPGAAGGWLDSAPTAHLGYVNEVNQIPAVAGGAKRLARLAKAWKYYNNVPISSFYLEMRAAQYVAGISNFIPVWDMCLFLEKLSGHQLAAMNDPKNKAGRFTACSSEATRRDALSKLSTAATRARKALDAYQKNDHSTAFAYLDLLFGYHFPIR</sequence>
<evidence type="ECO:0000313" key="3">
    <source>
        <dbReference type="EMBL" id="UNZ08580.1"/>
    </source>
</evidence>
<dbReference type="EMBL" id="CP094298">
    <property type="protein sequence ID" value="UNZ00516.1"/>
    <property type="molecule type" value="Genomic_DNA"/>
</dbReference>
<dbReference type="RefSeq" id="WP_003986473.1">
    <property type="nucleotide sequence ID" value="NZ_CP043497.1"/>
</dbReference>